<keyword evidence="2" id="KW-1185">Reference proteome</keyword>
<dbReference type="AlphaFoldDB" id="A0AA86VF67"/>
<dbReference type="EMBL" id="OY731401">
    <property type="protein sequence ID" value="CAJ1947744.1"/>
    <property type="molecule type" value="Genomic_DNA"/>
</dbReference>
<evidence type="ECO:0000313" key="2">
    <source>
        <dbReference type="Proteomes" id="UP001189624"/>
    </source>
</evidence>
<proteinExistence type="predicted"/>
<gene>
    <name evidence="1" type="ORF">AYBTSS11_LOCUS12823</name>
</gene>
<reference evidence="1" key="1">
    <citation type="submission" date="2023-10" db="EMBL/GenBank/DDBJ databases">
        <authorList>
            <person name="Domelevo Entfellner J.-B."/>
        </authorList>
    </citation>
    <scope>NUCLEOTIDE SEQUENCE</scope>
</reference>
<accession>A0AA86VF67</accession>
<protein>
    <submittedName>
        <fullName evidence="1">Uncharacterized protein</fullName>
    </submittedName>
</protein>
<evidence type="ECO:0000313" key="1">
    <source>
        <dbReference type="EMBL" id="CAJ1947744.1"/>
    </source>
</evidence>
<organism evidence="1 2">
    <name type="scientific">Sphenostylis stenocarpa</name>
    <dbReference type="NCBI Taxonomy" id="92480"/>
    <lineage>
        <taxon>Eukaryota</taxon>
        <taxon>Viridiplantae</taxon>
        <taxon>Streptophyta</taxon>
        <taxon>Embryophyta</taxon>
        <taxon>Tracheophyta</taxon>
        <taxon>Spermatophyta</taxon>
        <taxon>Magnoliopsida</taxon>
        <taxon>eudicotyledons</taxon>
        <taxon>Gunneridae</taxon>
        <taxon>Pentapetalae</taxon>
        <taxon>rosids</taxon>
        <taxon>fabids</taxon>
        <taxon>Fabales</taxon>
        <taxon>Fabaceae</taxon>
        <taxon>Papilionoideae</taxon>
        <taxon>50 kb inversion clade</taxon>
        <taxon>NPAAA clade</taxon>
        <taxon>indigoferoid/millettioid clade</taxon>
        <taxon>Phaseoleae</taxon>
        <taxon>Sphenostylis</taxon>
    </lineage>
</organism>
<dbReference type="Proteomes" id="UP001189624">
    <property type="component" value="Chromosome 4"/>
</dbReference>
<dbReference type="Gramene" id="rna-AYBTSS11_LOCUS12823">
    <property type="protein sequence ID" value="CAJ1947744.1"/>
    <property type="gene ID" value="gene-AYBTSS11_LOCUS12823"/>
</dbReference>
<name>A0AA86VF67_9FABA</name>
<sequence>MILIKSFKSWCSFHMDKNLKGDLFAGDIYPIETMIGKMIANSSIKLHFNSLLPPSAIRPSEVITRIVLAMVAHETIEDAMETRDAAEDTLAAGKAMKEALVERHWQRRH</sequence>